<comment type="caution">
    <text evidence="6">The sequence shown here is derived from an EMBL/GenBank/DDBJ whole genome shotgun (WGS) entry which is preliminary data.</text>
</comment>
<feature type="domain" description="BRX" evidence="5">
    <location>
        <begin position="428"/>
        <end position="475"/>
    </location>
</feature>
<dbReference type="InterPro" id="IPR013591">
    <property type="entry name" value="Brevis_radix_dom"/>
</dbReference>
<feature type="compositionally biased region" description="Polar residues" evidence="4">
    <location>
        <begin position="356"/>
        <end position="366"/>
    </location>
</feature>
<reference evidence="6 7" key="1">
    <citation type="submission" date="2020-02" db="EMBL/GenBank/DDBJ databases">
        <authorList>
            <person name="Ma Q."/>
            <person name="Huang Y."/>
            <person name="Song X."/>
            <person name="Pei D."/>
        </authorList>
    </citation>
    <scope>NUCLEOTIDE SEQUENCE [LARGE SCALE GENOMIC DNA]</scope>
    <source>
        <strain evidence="6">Sxm20200214</strain>
        <tissue evidence="6">Leaf</tissue>
    </source>
</reference>
<feature type="region of interest" description="Disordered" evidence="4">
    <location>
        <begin position="323"/>
        <end position="417"/>
    </location>
</feature>
<dbReference type="PANTHER" id="PTHR46058">
    <property type="entry name" value="PROTEIN BREVIS RADIX-LIKE 1"/>
    <property type="match status" value="1"/>
</dbReference>
<evidence type="ECO:0000313" key="6">
    <source>
        <dbReference type="EMBL" id="KAG2256724.1"/>
    </source>
</evidence>
<dbReference type="AlphaFoldDB" id="A0A8X7TWW6"/>
<dbReference type="InterPro" id="IPR006462">
    <property type="entry name" value="MS5"/>
</dbReference>
<evidence type="ECO:0000256" key="4">
    <source>
        <dbReference type="SAM" id="MobiDB-lite"/>
    </source>
</evidence>
<evidence type="ECO:0000313" key="7">
    <source>
        <dbReference type="Proteomes" id="UP000886595"/>
    </source>
</evidence>
<dbReference type="EMBL" id="JAAMPC010000015">
    <property type="protein sequence ID" value="KAG2256724.1"/>
    <property type="molecule type" value="Genomic_DNA"/>
</dbReference>
<comment type="subcellular location">
    <subcellularLocation>
        <location evidence="1">Nucleus</location>
    </subcellularLocation>
</comment>
<dbReference type="NCBIfam" id="TIGR01572">
    <property type="entry name" value="A_thl_para_3677"/>
    <property type="match status" value="1"/>
</dbReference>
<protein>
    <recommendedName>
        <fullName evidence="5">BRX domain-containing protein</fullName>
    </recommendedName>
</protein>
<feature type="compositionally biased region" description="Low complexity" evidence="4">
    <location>
        <begin position="392"/>
        <end position="403"/>
    </location>
</feature>
<keyword evidence="7" id="KW-1185">Reference proteome</keyword>
<sequence>MNELLLISSIVRQDVHIGDWKRSEWLAVRLRGRRLPEKKKRLLGFDIEIEGAPCYFGGMSVYKGGVDCPLVVKLYATVGLHRYNMLEGTNLYLHNIEKYVVVCTIMPVSYYITLIAEDPATSSFVTFQTHVDQRSLGQIDFTCYISRPKGIQSEIYPTQFFDAKDLPDKWPSKEAFADQCRFLYKMQKSDWEEHDWIRLYMEISFFNRHRCLNHNMSDLKILDVVVETEENLPHETVLKSLRNVLVYIRYDQDLGADGVCKHIAIVRRTVEPTTHCVCLLGESQLVPDSDREMFDKWEAQKWWGENFEKVMELYNVQQLNQQSVPVPTAPPRSKDENSPATPPLNKECPGGKCLLTANQARTQTQSRYHRDSSGLATTPKLSSISGTRTETSSVDMSARSSGSSREEEEEDGDYSMEVSVSNASDMETEWVEQDEDGAYITIRAFTRWESRDRFGETNARLWWEENIARIQQQYL</sequence>
<keyword evidence="3" id="KW-0539">Nucleus</keyword>
<name>A0A8X7TWW6_BRACI</name>
<gene>
    <name evidence="6" type="ORF">Bca52824_076018</name>
</gene>
<evidence type="ECO:0000256" key="2">
    <source>
        <dbReference type="ARBA" id="ARBA00009057"/>
    </source>
</evidence>
<dbReference type="PROSITE" id="PS51514">
    <property type="entry name" value="BRX"/>
    <property type="match status" value="1"/>
</dbReference>
<comment type="similarity">
    <text evidence="2">Belongs to the BRX family.</text>
</comment>
<dbReference type="Proteomes" id="UP000886595">
    <property type="component" value="Unassembled WGS sequence"/>
</dbReference>
<dbReference type="OrthoDB" id="1113811at2759"/>
<evidence type="ECO:0000256" key="1">
    <source>
        <dbReference type="ARBA" id="ARBA00004123"/>
    </source>
</evidence>
<dbReference type="Pfam" id="PF04776">
    <property type="entry name" value="protein_MS5"/>
    <property type="match status" value="1"/>
</dbReference>
<organism evidence="6 7">
    <name type="scientific">Brassica carinata</name>
    <name type="common">Ethiopian mustard</name>
    <name type="synonym">Abyssinian cabbage</name>
    <dbReference type="NCBI Taxonomy" id="52824"/>
    <lineage>
        <taxon>Eukaryota</taxon>
        <taxon>Viridiplantae</taxon>
        <taxon>Streptophyta</taxon>
        <taxon>Embryophyta</taxon>
        <taxon>Tracheophyta</taxon>
        <taxon>Spermatophyta</taxon>
        <taxon>Magnoliopsida</taxon>
        <taxon>eudicotyledons</taxon>
        <taxon>Gunneridae</taxon>
        <taxon>Pentapetalae</taxon>
        <taxon>rosids</taxon>
        <taxon>malvids</taxon>
        <taxon>Brassicales</taxon>
        <taxon>Brassicaceae</taxon>
        <taxon>Brassiceae</taxon>
        <taxon>Brassica</taxon>
    </lineage>
</organism>
<accession>A0A8X7TWW6</accession>
<evidence type="ECO:0000256" key="3">
    <source>
        <dbReference type="ARBA" id="ARBA00023242"/>
    </source>
</evidence>
<feature type="compositionally biased region" description="Polar residues" evidence="4">
    <location>
        <begin position="374"/>
        <end position="391"/>
    </location>
</feature>
<dbReference type="PANTHER" id="PTHR46058:SF25">
    <property type="entry name" value="BRX DOMAIN-CONTAINING PROTEIN"/>
    <property type="match status" value="1"/>
</dbReference>
<dbReference type="InterPro" id="IPR044532">
    <property type="entry name" value="BRX-like"/>
</dbReference>
<dbReference type="GO" id="GO:0005634">
    <property type="term" value="C:nucleus"/>
    <property type="evidence" value="ECO:0007669"/>
    <property type="project" value="UniProtKB-SubCell"/>
</dbReference>
<dbReference type="Pfam" id="PF08381">
    <property type="entry name" value="BRX"/>
    <property type="match status" value="1"/>
</dbReference>
<evidence type="ECO:0000259" key="5">
    <source>
        <dbReference type="PROSITE" id="PS51514"/>
    </source>
</evidence>
<proteinExistence type="inferred from homology"/>